<evidence type="ECO:0000256" key="1">
    <source>
        <dbReference type="SAM" id="MobiDB-lite"/>
    </source>
</evidence>
<feature type="compositionally biased region" description="Low complexity" evidence="1">
    <location>
        <begin position="24"/>
        <end position="37"/>
    </location>
</feature>
<dbReference type="Proteomes" id="UP001221757">
    <property type="component" value="Unassembled WGS sequence"/>
</dbReference>
<feature type="compositionally biased region" description="Polar residues" evidence="1">
    <location>
        <begin position="44"/>
        <end position="53"/>
    </location>
</feature>
<protein>
    <submittedName>
        <fullName evidence="3">Uncharacterized protein</fullName>
    </submittedName>
</protein>
<proteinExistence type="predicted"/>
<keyword evidence="2" id="KW-1133">Transmembrane helix</keyword>
<keyword evidence="4" id="KW-1185">Reference proteome</keyword>
<feature type="transmembrane region" description="Helical" evidence="2">
    <location>
        <begin position="121"/>
        <end position="145"/>
    </location>
</feature>
<feature type="transmembrane region" description="Helical" evidence="2">
    <location>
        <begin position="82"/>
        <end position="106"/>
    </location>
</feature>
<sequence>MPIFYKLPLKELWLRRRNKITASGDDATGAGDDTGASRLDDESGTSLRDSNFESLHPAQTAHPISRERKLPKRFALKSTRALRIFSLVLHSTLIAIHAGLAVAWVIESDHGLVVLVEHETIIALLITASTTAFGTTYLLGAAGICDADSR</sequence>
<evidence type="ECO:0000256" key="2">
    <source>
        <dbReference type="SAM" id="Phobius"/>
    </source>
</evidence>
<name>A0AAD7FHB0_MYCRO</name>
<reference evidence="3" key="1">
    <citation type="submission" date="2023-03" db="EMBL/GenBank/DDBJ databases">
        <title>Massive genome expansion in bonnet fungi (Mycena s.s.) driven by repeated elements and novel gene families across ecological guilds.</title>
        <authorList>
            <consortium name="Lawrence Berkeley National Laboratory"/>
            <person name="Harder C.B."/>
            <person name="Miyauchi S."/>
            <person name="Viragh M."/>
            <person name="Kuo A."/>
            <person name="Thoen E."/>
            <person name="Andreopoulos B."/>
            <person name="Lu D."/>
            <person name="Skrede I."/>
            <person name="Drula E."/>
            <person name="Henrissat B."/>
            <person name="Morin E."/>
            <person name="Kohler A."/>
            <person name="Barry K."/>
            <person name="LaButti K."/>
            <person name="Morin E."/>
            <person name="Salamov A."/>
            <person name="Lipzen A."/>
            <person name="Mereny Z."/>
            <person name="Hegedus B."/>
            <person name="Baldrian P."/>
            <person name="Stursova M."/>
            <person name="Weitz H."/>
            <person name="Taylor A."/>
            <person name="Grigoriev I.V."/>
            <person name="Nagy L.G."/>
            <person name="Martin F."/>
            <person name="Kauserud H."/>
        </authorList>
    </citation>
    <scope>NUCLEOTIDE SEQUENCE</scope>
    <source>
        <strain evidence="3">CBHHK067</strain>
    </source>
</reference>
<keyword evidence="2" id="KW-0812">Transmembrane</keyword>
<gene>
    <name evidence="3" type="ORF">B0H17DRAFT_1340464</name>
</gene>
<feature type="region of interest" description="Disordered" evidence="1">
    <location>
        <begin position="24"/>
        <end position="62"/>
    </location>
</feature>
<evidence type="ECO:0000313" key="3">
    <source>
        <dbReference type="EMBL" id="KAJ7623822.1"/>
    </source>
</evidence>
<dbReference type="EMBL" id="JARKIE010000632">
    <property type="protein sequence ID" value="KAJ7623822.1"/>
    <property type="molecule type" value="Genomic_DNA"/>
</dbReference>
<keyword evidence="2" id="KW-0472">Membrane</keyword>
<accession>A0AAD7FHB0</accession>
<organism evidence="3 4">
    <name type="scientific">Mycena rosella</name>
    <name type="common">Pink bonnet</name>
    <name type="synonym">Agaricus rosellus</name>
    <dbReference type="NCBI Taxonomy" id="1033263"/>
    <lineage>
        <taxon>Eukaryota</taxon>
        <taxon>Fungi</taxon>
        <taxon>Dikarya</taxon>
        <taxon>Basidiomycota</taxon>
        <taxon>Agaricomycotina</taxon>
        <taxon>Agaricomycetes</taxon>
        <taxon>Agaricomycetidae</taxon>
        <taxon>Agaricales</taxon>
        <taxon>Marasmiineae</taxon>
        <taxon>Mycenaceae</taxon>
        <taxon>Mycena</taxon>
    </lineage>
</organism>
<comment type="caution">
    <text evidence="3">The sequence shown here is derived from an EMBL/GenBank/DDBJ whole genome shotgun (WGS) entry which is preliminary data.</text>
</comment>
<dbReference type="AlphaFoldDB" id="A0AAD7FHB0"/>
<evidence type="ECO:0000313" key="4">
    <source>
        <dbReference type="Proteomes" id="UP001221757"/>
    </source>
</evidence>